<evidence type="ECO:0000313" key="2">
    <source>
        <dbReference type="EMBL" id="WHM19890.1"/>
    </source>
</evidence>
<reference evidence="2" key="1">
    <citation type="submission" date="2023-05" db="EMBL/GenBank/DDBJ databases">
        <title>Complete genome sequence of Bacillus subtilis SRCM117797 isolated from Soybean paste.</title>
        <authorList>
            <person name="Abraha H.B."/>
            <person name="Kim K.-P."/>
            <person name="Ryu M.-S."/>
            <person name="Jeong D.-Y."/>
        </authorList>
    </citation>
    <scope>NUCLEOTIDE SEQUENCE</scope>
    <source>
        <strain evidence="2">SRCM117797</strain>
    </source>
</reference>
<dbReference type="SUPFAM" id="SSF52091">
    <property type="entry name" value="SpoIIaa-like"/>
    <property type="match status" value="1"/>
</dbReference>
<keyword evidence="2" id="KW-0547">Nucleotide-binding</keyword>
<evidence type="ECO:0000259" key="1">
    <source>
        <dbReference type="PROSITE" id="PS50801"/>
    </source>
</evidence>
<dbReference type="InterPro" id="IPR036890">
    <property type="entry name" value="HATPase_C_sf"/>
</dbReference>
<name>A0AAQ3IFD1_BACIU</name>
<gene>
    <name evidence="2" type="ORF">QL281_13305</name>
</gene>
<dbReference type="AlphaFoldDB" id="A0AAQ3IFD1"/>
<evidence type="ECO:0000313" key="3">
    <source>
        <dbReference type="Proteomes" id="UP001229422"/>
    </source>
</evidence>
<accession>A0AAQ3IFD1</accession>
<dbReference type="RefSeq" id="WP_283009878.1">
    <property type="nucleotide sequence ID" value="NZ_CP125292.1"/>
</dbReference>
<proteinExistence type="predicted"/>
<dbReference type="Proteomes" id="UP001229422">
    <property type="component" value="Chromosome"/>
</dbReference>
<dbReference type="GO" id="GO:0005524">
    <property type="term" value="F:ATP binding"/>
    <property type="evidence" value="ECO:0007669"/>
    <property type="project" value="UniProtKB-KW"/>
</dbReference>
<protein>
    <submittedName>
        <fullName evidence="2">ATP-binding protein</fullName>
    </submittedName>
</protein>
<feature type="domain" description="STAS" evidence="1">
    <location>
        <begin position="1"/>
        <end position="71"/>
    </location>
</feature>
<dbReference type="EMBL" id="CP125292">
    <property type="protein sequence ID" value="WHM19890.1"/>
    <property type="molecule type" value="Genomic_DNA"/>
</dbReference>
<organism evidence="2 3">
    <name type="scientific">Bacillus subtilis</name>
    <dbReference type="NCBI Taxonomy" id="1423"/>
    <lineage>
        <taxon>Bacteria</taxon>
        <taxon>Bacillati</taxon>
        <taxon>Bacillota</taxon>
        <taxon>Bacilli</taxon>
        <taxon>Bacillales</taxon>
        <taxon>Bacillaceae</taxon>
        <taxon>Bacillus</taxon>
    </lineage>
</organism>
<dbReference type="InterPro" id="IPR002645">
    <property type="entry name" value="STAS_dom"/>
</dbReference>
<dbReference type="InterPro" id="IPR036513">
    <property type="entry name" value="STAS_dom_sf"/>
</dbReference>
<sequence length="302" mass="34950">MTDVLPVNVPYDFNRESMNSFIDQIIDSDLSPKSKYLKINFSTMNFIEPAGVTILRNIFHWLRTRGVRVEILYPVYENSTKGVKFLDDAMFFKKQLNQTLYPFSSVRKTTLELQDVTIDRSYQWLDAKFAPWLAERMNLNISSFHAIKMSIGEIFNNIRDHADENMGCIFAQHYPKLNKIKISISDFGVGIPETIRRVSPSLNDHEALEKAIIDGFSSRSIPKNRGAGLHTLIQNVVFNYNGEVQIRSFHGILTCSKINFNELWVNSIPNESIYPGTFIEIILDTESFVHDFDEEEEFEWDL</sequence>
<dbReference type="Gene3D" id="3.30.565.10">
    <property type="entry name" value="Histidine kinase-like ATPase, C-terminal domain"/>
    <property type="match status" value="1"/>
</dbReference>
<dbReference type="SUPFAM" id="SSF55874">
    <property type="entry name" value="ATPase domain of HSP90 chaperone/DNA topoisomerase II/histidine kinase"/>
    <property type="match status" value="1"/>
</dbReference>
<keyword evidence="2" id="KW-0067">ATP-binding</keyword>
<dbReference type="PROSITE" id="PS50801">
    <property type="entry name" value="STAS"/>
    <property type="match status" value="1"/>
</dbReference>